<feature type="region of interest" description="Disordered" evidence="1">
    <location>
        <begin position="261"/>
        <end position="281"/>
    </location>
</feature>
<dbReference type="Pfam" id="PF09995">
    <property type="entry name" value="MPAB_Lcp_cat"/>
    <property type="match status" value="1"/>
</dbReference>
<feature type="compositionally biased region" description="Pro residues" evidence="1">
    <location>
        <begin position="267"/>
        <end position="281"/>
    </location>
</feature>
<evidence type="ECO:0000313" key="4">
    <source>
        <dbReference type="Proteomes" id="UP000053244"/>
    </source>
</evidence>
<proteinExistence type="predicted"/>
<dbReference type="EMBL" id="LLZH01000294">
    <property type="protein sequence ID" value="KUL27857.1"/>
    <property type="molecule type" value="Genomic_DNA"/>
</dbReference>
<name>A0A101JJC6_9ACTN</name>
<sequence>MDEGLFGDAAVIRRVAAESLLLAGGGRATLLQIAHPDVARGVHDHSDFAERPLDRLRTTMTYVYGVLFGTRAEGEAISRAVAAVHRRVTGPGYRADDPDLQVWVNATLFDTAVLLYQRVFGPLPDAELDTCYQQYSVLATSIGCPADAWPADRAAFQRYWAHMIETVRVGAPAREIASALLRPATMPAVLRPGIPFHRFVTVGLLPEPIRAGYGYTWSARQQRRLDRGLSVTSAVYPRVPLVLRHALKDHYLRDLRQRLARRGQPRWTPPSPSGAPTPPVG</sequence>
<reference evidence="3 4" key="1">
    <citation type="submission" date="2015-10" db="EMBL/GenBank/DDBJ databases">
        <authorList>
            <person name="Gilbert D.G."/>
        </authorList>
    </citation>
    <scope>NUCLEOTIDE SEQUENCE [LARGE SCALE GENOMIC DNA]</scope>
    <source>
        <strain evidence="3 4">NRRL B-16712</strain>
    </source>
</reference>
<protein>
    <recommendedName>
        <fullName evidence="2">ER-bound oxygenase mpaB/mpaB'/Rubber oxygenase catalytic domain-containing protein</fullName>
    </recommendedName>
</protein>
<dbReference type="PANTHER" id="PTHR36151:SF3">
    <property type="entry name" value="ER-BOUND OXYGENASE MPAB_MPAB'_RUBBER OXYGENASE CATALYTIC DOMAIN-CONTAINING PROTEIN"/>
    <property type="match status" value="1"/>
</dbReference>
<dbReference type="AlphaFoldDB" id="A0A101JJC6"/>
<comment type="caution">
    <text evidence="3">The sequence shown here is derived from an EMBL/GenBank/DDBJ whole genome shotgun (WGS) entry which is preliminary data.</text>
</comment>
<gene>
    <name evidence="3" type="ORF">ADL15_34035</name>
</gene>
<dbReference type="RefSeq" id="WP_067699721.1">
    <property type="nucleotide sequence ID" value="NZ_LLZH01000294.1"/>
</dbReference>
<evidence type="ECO:0000259" key="2">
    <source>
        <dbReference type="Pfam" id="PF09995"/>
    </source>
</evidence>
<evidence type="ECO:0000313" key="3">
    <source>
        <dbReference type="EMBL" id="KUL27857.1"/>
    </source>
</evidence>
<dbReference type="OrthoDB" id="3456672at2"/>
<keyword evidence="4" id="KW-1185">Reference proteome</keyword>
<feature type="domain" description="ER-bound oxygenase mpaB/mpaB'/Rubber oxygenase catalytic" evidence="2">
    <location>
        <begin position="13"/>
        <end position="231"/>
    </location>
</feature>
<dbReference type="PANTHER" id="PTHR36151">
    <property type="entry name" value="BLR2777 PROTEIN"/>
    <property type="match status" value="1"/>
</dbReference>
<dbReference type="GO" id="GO:0016491">
    <property type="term" value="F:oxidoreductase activity"/>
    <property type="evidence" value="ECO:0007669"/>
    <property type="project" value="InterPro"/>
</dbReference>
<organism evidence="3 4">
    <name type="scientific">Actinoplanes awajinensis subsp. mycoplanecinus</name>
    <dbReference type="NCBI Taxonomy" id="135947"/>
    <lineage>
        <taxon>Bacteria</taxon>
        <taxon>Bacillati</taxon>
        <taxon>Actinomycetota</taxon>
        <taxon>Actinomycetes</taxon>
        <taxon>Micromonosporales</taxon>
        <taxon>Micromonosporaceae</taxon>
        <taxon>Actinoplanes</taxon>
    </lineage>
</organism>
<evidence type="ECO:0000256" key="1">
    <source>
        <dbReference type="SAM" id="MobiDB-lite"/>
    </source>
</evidence>
<dbReference type="InterPro" id="IPR018713">
    <property type="entry name" value="MPAB/Lcp_cat_dom"/>
</dbReference>
<dbReference type="Proteomes" id="UP000053244">
    <property type="component" value="Unassembled WGS sequence"/>
</dbReference>
<accession>A0A101JJC6</accession>